<feature type="transmembrane region" description="Helical" evidence="2">
    <location>
        <begin position="98"/>
        <end position="123"/>
    </location>
</feature>
<keyword evidence="2" id="KW-1133">Transmembrane helix</keyword>
<keyword evidence="3" id="KW-1185">Reference proteome</keyword>
<organism evidence="3 4">
    <name type="scientific">Haemonchus contortus</name>
    <name type="common">Barber pole worm</name>
    <dbReference type="NCBI Taxonomy" id="6289"/>
    <lineage>
        <taxon>Eukaryota</taxon>
        <taxon>Metazoa</taxon>
        <taxon>Ecdysozoa</taxon>
        <taxon>Nematoda</taxon>
        <taxon>Chromadorea</taxon>
        <taxon>Rhabditida</taxon>
        <taxon>Rhabditina</taxon>
        <taxon>Rhabditomorpha</taxon>
        <taxon>Strongyloidea</taxon>
        <taxon>Trichostrongylidae</taxon>
        <taxon>Haemonchus</taxon>
    </lineage>
</organism>
<reference evidence="4" key="1">
    <citation type="submission" date="2020-12" db="UniProtKB">
        <authorList>
            <consortium name="WormBaseParasite"/>
        </authorList>
    </citation>
    <scope>IDENTIFICATION</scope>
    <source>
        <strain evidence="4">MHco3</strain>
    </source>
</reference>
<keyword evidence="2" id="KW-0472">Membrane</keyword>
<feature type="transmembrane region" description="Helical" evidence="2">
    <location>
        <begin position="419"/>
        <end position="450"/>
    </location>
</feature>
<evidence type="ECO:0000313" key="3">
    <source>
        <dbReference type="Proteomes" id="UP000025227"/>
    </source>
</evidence>
<feature type="compositionally biased region" description="Basic residues" evidence="1">
    <location>
        <begin position="719"/>
        <end position="750"/>
    </location>
</feature>
<name>A0A7I4YFD8_HAECO</name>
<feature type="compositionally biased region" description="Acidic residues" evidence="1">
    <location>
        <begin position="704"/>
        <end position="713"/>
    </location>
</feature>
<protein>
    <submittedName>
        <fullName evidence="4">Prominin-like protein</fullName>
    </submittedName>
</protein>
<dbReference type="PANTHER" id="PTHR11238">
    <property type="entry name" value="PROMININ ISOFORM D-RELATED"/>
    <property type="match status" value="1"/>
</dbReference>
<dbReference type="AlphaFoldDB" id="A0A7I4YFD8"/>
<accession>A0A7I4YFD8</accession>
<feature type="region of interest" description="Disordered" evidence="1">
    <location>
        <begin position="700"/>
        <end position="750"/>
    </location>
</feature>
<feature type="transmembrane region" description="Helical" evidence="2">
    <location>
        <begin position="135"/>
        <end position="160"/>
    </location>
</feature>
<keyword evidence="2" id="KW-0812">Transmembrane</keyword>
<sequence length="750" mass="84573">FPVHTYNVMQLTTKSLLVDDEADWNHTSNVCTASFIANYTHMQRNYGKLKKFYYGAENVMRFVISTVDDQTIERVAAALRNPKEASDLIIADVFRNGYIIAVIAICLFISFITLVACILQSTLHLFGGNKRPPSTGTITCALISFVFCFIMAAIGTYLFASSIKHMNYGLNSLPEQLNKSSSDMSLFVKGFSGNLRCNFLEGKRTLELNINSYIVNISAILSTTKKRLDPQSIAKIPPSVQKTRNEIDKARKLLTYLPGPDGQELDKSTDRLILVLETVIAKALQEKLEIIKQNLILIRSDIDTSISRMGSQREAMLSELTVYKGLLVQVINALDQQLQHFQYLLFGVVTEHDYAKKASRYLSFTIFLPLILLVLSATGLTFLVVRCIFNFGNKEADEEFPIRNELSDIGAKTLNIGGYLALFITSLLFLMLALFFTTAFTSMFVCMGLFEDYDLRLLHALPSQEYKMKLGKHEVRFTLYDIFYKCKNGFSFFDAIDGDKIWARDEIGKKLSALRVNKFRRSMRNIHIGPELVNQLNSAVMNVTKELPHLHSARESLSKIDVHEAKILSGEVVPRVIEDNEKLKKFLAALRNLLADLSSRSNRDKLSKDIQNRLHQAELAIINSVARLLSLISDLSPQCEGLMSIWNDLGFFVCDIIAAPAQGLWMACLFSAIGAIFIYFALINGTRFLYNYADEKTSQATEAAEAESADTEQDAPAGRSKHSKPTKRSKPKKRHKHKKKPKSRTRTRTE</sequence>
<dbReference type="Proteomes" id="UP000025227">
    <property type="component" value="Unplaced"/>
</dbReference>
<proteinExistence type="predicted"/>
<dbReference type="WBParaSite" id="HCON_00086150-00002">
    <property type="protein sequence ID" value="HCON_00086150-00002"/>
    <property type="gene ID" value="HCON_00086150"/>
</dbReference>
<evidence type="ECO:0000256" key="1">
    <source>
        <dbReference type="SAM" id="MobiDB-lite"/>
    </source>
</evidence>
<feature type="transmembrane region" description="Helical" evidence="2">
    <location>
        <begin position="664"/>
        <end position="682"/>
    </location>
</feature>
<dbReference type="PANTHER" id="PTHR11238:SF9">
    <property type="entry name" value="PROMININ, ISOFORM D"/>
    <property type="match status" value="1"/>
</dbReference>
<dbReference type="OrthoDB" id="5875734at2759"/>
<feature type="transmembrane region" description="Helical" evidence="2">
    <location>
        <begin position="361"/>
        <end position="385"/>
    </location>
</feature>
<evidence type="ECO:0000313" key="4">
    <source>
        <dbReference type="WBParaSite" id="HCON_00086150-00002"/>
    </source>
</evidence>
<evidence type="ECO:0000256" key="2">
    <source>
        <dbReference type="SAM" id="Phobius"/>
    </source>
</evidence>